<dbReference type="PATRIC" id="fig|582680.7.peg.1099"/>
<dbReference type="InterPro" id="IPR006311">
    <property type="entry name" value="TAT_signal"/>
</dbReference>
<name>A0A0F0L1V8_9MICO</name>
<keyword evidence="1" id="KW-0732">Signal</keyword>
<dbReference type="PROSITE" id="PS51318">
    <property type="entry name" value="TAT"/>
    <property type="match status" value="1"/>
</dbReference>
<reference evidence="2 3" key="1">
    <citation type="submission" date="2015-02" db="EMBL/GenBank/DDBJ databases">
        <title>Draft genome sequences of ten Microbacterium spp. with emphasis on heavy metal contaminated environments.</title>
        <authorList>
            <person name="Corretto E."/>
        </authorList>
    </citation>
    <scope>NUCLEOTIDE SEQUENCE [LARGE SCALE GENOMIC DNA]</scope>
    <source>
        <strain evidence="2 3">DSM 23848</strain>
    </source>
</reference>
<comment type="caution">
    <text evidence="2">The sequence shown here is derived from an EMBL/GenBank/DDBJ whole genome shotgun (WGS) entry which is preliminary data.</text>
</comment>
<dbReference type="RefSeq" id="WP_045249786.1">
    <property type="nucleotide sequence ID" value="NZ_CP099706.1"/>
</dbReference>
<dbReference type="EMBL" id="JYIT01000065">
    <property type="protein sequence ID" value="KJL26345.1"/>
    <property type="molecule type" value="Genomic_DNA"/>
</dbReference>
<evidence type="ECO:0000256" key="1">
    <source>
        <dbReference type="SAM" id="SignalP"/>
    </source>
</evidence>
<evidence type="ECO:0000313" key="3">
    <source>
        <dbReference type="Proteomes" id="UP000033448"/>
    </source>
</evidence>
<keyword evidence="3" id="KW-1185">Reference proteome</keyword>
<dbReference type="AlphaFoldDB" id="A0A0F0L1V8"/>
<accession>A0A0F0L1V8</accession>
<feature type="chain" id="PRO_5002445034" evidence="1">
    <location>
        <begin position="37"/>
        <end position="198"/>
    </location>
</feature>
<gene>
    <name evidence="2" type="ORF">RL72_01061</name>
</gene>
<protein>
    <submittedName>
        <fullName evidence="2">Uncharacterized protein</fullName>
    </submittedName>
</protein>
<evidence type="ECO:0000313" key="2">
    <source>
        <dbReference type="EMBL" id="KJL26345.1"/>
    </source>
</evidence>
<dbReference type="Proteomes" id="UP000033448">
    <property type="component" value="Unassembled WGS sequence"/>
</dbReference>
<proteinExistence type="predicted"/>
<sequence>MTQSSFTRHVPRRTIIKGAAWSLPVIAAAAAVPAHAASTGPASQAHLSAQVGGSITADDNAKTATGTLNGGVVITNVKNGPWETGALTGKYIGSGQWTSFAITKPNGQPFVSGETIVAGGVTWTVTQVVTDADGTWEIDFAGPSQSVSADTIFSLPAAVFSGAWTGTPTTRNPVAGTVSVAAANINNGVSVSGAVSHP</sequence>
<feature type="signal peptide" evidence="1">
    <location>
        <begin position="1"/>
        <end position="36"/>
    </location>
</feature>
<organism evidence="2 3">
    <name type="scientific">Microbacterium azadirachtae</name>
    <dbReference type="NCBI Taxonomy" id="582680"/>
    <lineage>
        <taxon>Bacteria</taxon>
        <taxon>Bacillati</taxon>
        <taxon>Actinomycetota</taxon>
        <taxon>Actinomycetes</taxon>
        <taxon>Micrococcales</taxon>
        <taxon>Microbacteriaceae</taxon>
        <taxon>Microbacterium</taxon>
    </lineage>
</organism>